<evidence type="ECO:0000313" key="2">
    <source>
        <dbReference type="EMBL" id="KAJ1097637.1"/>
    </source>
</evidence>
<comment type="caution">
    <text evidence="2">The sequence shown here is derived from an EMBL/GenBank/DDBJ whole genome shotgun (WGS) entry which is preliminary data.</text>
</comment>
<gene>
    <name evidence="2" type="ORF">NDU88_002754</name>
</gene>
<feature type="compositionally biased region" description="Low complexity" evidence="1">
    <location>
        <begin position="99"/>
        <end position="110"/>
    </location>
</feature>
<dbReference type="AlphaFoldDB" id="A0AAV7M556"/>
<feature type="region of interest" description="Disordered" evidence="1">
    <location>
        <begin position="16"/>
        <end position="49"/>
    </location>
</feature>
<protein>
    <submittedName>
        <fullName evidence="2">Uncharacterized protein</fullName>
    </submittedName>
</protein>
<keyword evidence="3" id="KW-1185">Reference proteome</keyword>
<organism evidence="2 3">
    <name type="scientific">Pleurodeles waltl</name>
    <name type="common">Iberian ribbed newt</name>
    <dbReference type="NCBI Taxonomy" id="8319"/>
    <lineage>
        <taxon>Eukaryota</taxon>
        <taxon>Metazoa</taxon>
        <taxon>Chordata</taxon>
        <taxon>Craniata</taxon>
        <taxon>Vertebrata</taxon>
        <taxon>Euteleostomi</taxon>
        <taxon>Amphibia</taxon>
        <taxon>Batrachia</taxon>
        <taxon>Caudata</taxon>
        <taxon>Salamandroidea</taxon>
        <taxon>Salamandridae</taxon>
        <taxon>Pleurodelinae</taxon>
        <taxon>Pleurodeles</taxon>
    </lineage>
</organism>
<name>A0AAV7M556_PLEWA</name>
<feature type="region of interest" description="Disordered" evidence="1">
    <location>
        <begin position="85"/>
        <end position="123"/>
    </location>
</feature>
<sequence>MPTEAPELRCRAALRRRAKKGGNGPPLRSGFFGPGTHHSSAQSASVAPGAPTVGRVRCFLVLGPPQGTPGVGVVGSTTPQNRVARTIRQRDPAQPLHISGSTGTRSGPSRQALPFARRLNRSA</sequence>
<dbReference type="EMBL" id="JANPWB010000014">
    <property type="protein sequence ID" value="KAJ1097637.1"/>
    <property type="molecule type" value="Genomic_DNA"/>
</dbReference>
<accession>A0AAV7M556</accession>
<dbReference type="Proteomes" id="UP001066276">
    <property type="component" value="Chromosome 10"/>
</dbReference>
<reference evidence="2" key="1">
    <citation type="journal article" date="2022" name="bioRxiv">
        <title>Sequencing and chromosome-scale assembly of the giantPleurodeles waltlgenome.</title>
        <authorList>
            <person name="Brown T."/>
            <person name="Elewa A."/>
            <person name="Iarovenko S."/>
            <person name="Subramanian E."/>
            <person name="Araus A.J."/>
            <person name="Petzold A."/>
            <person name="Susuki M."/>
            <person name="Suzuki K.-i.T."/>
            <person name="Hayashi T."/>
            <person name="Toyoda A."/>
            <person name="Oliveira C."/>
            <person name="Osipova E."/>
            <person name="Leigh N.D."/>
            <person name="Simon A."/>
            <person name="Yun M.H."/>
        </authorList>
    </citation>
    <scope>NUCLEOTIDE SEQUENCE</scope>
    <source>
        <strain evidence="2">20211129_DDA</strain>
        <tissue evidence="2">Liver</tissue>
    </source>
</reference>
<evidence type="ECO:0000256" key="1">
    <source>
        <dbReference type="SAM" id="MobiDB-lite"/>
    </source>
</evidence>
<proteinExistence type="predicted"/>
<evidence type="ECO:0000313" key="3">
    <source>
        <dbReference type="Proteomes" id="UP001066276"/>
    </source>
</evidence>